<evidence type="ECO:0000259" key="7">
    <source>
        <dbReference type="PROSITE" id="PS51032"/>
    </source>
</evidence>
<dbReference type="PANTHER" id="PTHR31194:SF140">
    <property type="entry name" value="ETHYLENE-RESPONSIVE TRANSCRIPTION FACTOR CRF2"/>
    <property type="match status" value="1"/>
</dbReference>
<name>A0AAV1X2U6_LUPLU</name>
<comment type="caution">
    <text evidence="8">The sequence shown here is derived from an EMBL/GenBank/DDBJ whole genome shotgun (WGS) entry which is preliminary data.</text>
</comment>
<protein>
    <recommendedName>
        <fullName evidence="7">AP2/ERF domain-containing protein</fullName>
    </recommendedName>
</protein>
<accession>A0AAV1X2U6</accession>
<keyword evidence="2" id="KW-0805">Transcription regulation</keyword>
<dbReference type="Gene3D" id="3.30.730.10">
    <property type="entry name" value="AP2/ERF domain"/>
    <property type="match status" value="1"/>
</dbReference>
<evidence type="ECO:0000313" key="9">
    <source>
        <dbReference type="Proteomes" id="UP001497480"/>
    </source>
</evidence>
<feature type="compositionally biased region" description="Polar residues" evidence="6">
    <location>
        <begin position="226"/>
        <end position="241"/>
    </location>
</feature>
<feature type="region of interest" description="Disordered" evidence="6">
    <location>
        <begin position="226"/>
        <end position="249"/>
    </location>
</feature>
<sequence length="374" mass="41069">MPEIRNHPPNQKKTVFKKLKHKANSFEDSKLKRKLRIIWHDPDATDSSSDEEGGDQEMRRKAKRTVLEVALPPFPPNPVIADTSTESSSNTELNKKRVLAKTPPVKRKTAGKCRGIRMRKWGKWAAEIRDPFKGRRLWLGTYNTAEEASQAYEMKRLEFETMAKAMSGEKSKNNNADVVVGFSAQAMVTQEQSNFNYSDSSGAASASESKSAATLDDSECVLSPASPSSVLELDNSASKPSNLVEDGKVSTNEAVEKNCLEAEFAQLIGNIDESGEINDLEAELADLEMPDLSIFAVPPPTNDAAAAAADAAPSAFEFDWLTFDFDDDLVGLEDIHIGGIDEDGPSELPDFDFDNFSADEFAGWIEEPLNIPCI</sequence>
<dbReference type="SUPFAM" id="SSF54171">
    <property type="entry name" value="DNA-binding domain"/>
    <property type="match status" value="1"/>
</dbReference>
<feature type="domain" description="AP2/ERF" evidence="7">
    <location>
        <begin position="112"/>
        <end position="169"/>
    </location>
</feature>
<dbReference type="SMART" id="SM00380">
    <property type="entry name" value="AP2"/>
    <property type="match status" value="1"/>
</dbReference>
<feature type="compositionally biased region" description="Low complexity" evidence="6">
    <location>
        <begin position="83"/>
        <end position="92"/>
    </location>
</feature>
<dbReference type="Pfam" id="PF00847">
    <property type="entry name" value="AP2"/>
    <property type="match status" value="1"/>
</dbReference>
<dbReference type="InterPro" id="IPR001471">
    <property type="entry name" value="AP2/ERF_dom"/>
</dbReference>
<keyword evidence="3" id="KW-0238">DNA-binding</keyword>
<evidence type="ECO:0000256" key="3">
    <source>
        <dbReference type="ARBA" id="ARBA00023125"/>
    </source>
</evidence>
<keyword evidence="9" id="KW-1185">Reference proteome</keyword>
<dbReference type="InterPro" id="IPR036955">
    <property type="entry name" value="AP2/ERF_dom_sf"/>
</dbReference>
<dbReference type="GO" id="GO:0003700">
    <property type="term" value="F:DNA-binding transcription factor activity"/>
    <property type="evidence" value="ECO:0007669"/>
    <property type="project" value="InterPro"/>
</dbReference>
<evidence type="ECO:0000256" key="2">
    <source>
        <dbReference type="ARBA" id="ARBA00023015"/>
    </source>
</evidence>
<comment type="subcellular location">
    <subcellularLocation>
        <location evidence="1">Nucleus</location>
    </subcellularLocation>
</comment>
<dbReference type="InterPro" id="IPR016177">
    <property type="entry name" value="DNA-bd_dom_sf"/>
</dbReference>
<dbReference type="CDD" id="cd00018">
    <property type="entry name" value="AP2"/>
    <property type="match status" value="1"/>
</dbReference>
<keyword evidence="5" id="KW-0539">Nucleus</keyword>
<dbReference type="AlphaFoldDB" id="A0AAV1X2U6"/>
<dbReference type="PRINTS" id="PR00367">
    <property type="entry name" value="ETHRSPELEMNT"/>
</dbReference>
<evidence type="ECO:0000256" key="1">
    <source>
        <dbReference type="ARBA" id="ARBA00004123"/>
    </source>
</evidence>
<evidence type="ECO:0000256" key="4">
    <source>
        <dbReference type="ARBA" id="ARBA00023163"/>
    </source>
</evidence>
<evidence type="ECO:0000313" key="8">
    <source>
        <dbReference type="EMBL" id="CAL0315327.1"/>
    </source>
</evidence>
<dbReference type="GO" id="GO:0005634">
    <property type="term" value="C:nucleus"/>
    <property type="evidence" value="ECO:0007669"/>
    <property type="project" value="UniProtKB-SubCell"/>
</dbReference>
<proteinExistence type="predicted"/>
<reference evidence="8 9" key="1">
    <citation type="submission" date="2024-03" db="EMBL/GenBank/DDBJ databases">
        <authorList>
            <person name="Martinez-Hernandez J."/>
        </authorList>
    </citation>
    <scope>NUCLEOTIDE SEQUENCE [LARGE SCALE GENOMIC DNA]</scope>
</reference>
<dbReference type="Proteomes" id="UP001497480">
    <property type="component" value="Unassembled WGS sequence"/>
</dbReference>
<organism evidence="8 9">
    <name type="scientific">Lupinus luteus</name>
    <name type="common">European yellow lupine</name>
    <dbReference type="NCBI Taxonomy" id="3873"/>
    <lineage>
        <taxon>Eukaryota</taxon>
        <taxon>Viridiplantae</taxon>
        <taxon>Streptophyta</taxon>
        <taxon>Embryophyta</taxon>
        <taxon>Tracheophyta</taxon>
        <taxon>Spermatophyta</taxon>
        <taxon>Magnoliopsida</taxon>
        <taxon>eudicotyledons</taxon>
        <taxon>Gunneridae</taxon>
        <taxon>Pentapetalae</taxon>
        <taxon>rosids</taxon>
        <taxon>fabids</taxon>
        <taxon>Fabales</taxon>
        <taxon>Fabaceae</taxon>
        <taxon>Papilionoideae</taxon>
        <taxon>50 kb inversion clade</taxon>
        <taxon>genistoids sensu lato</taxon>
        <taxon>core genistoids</taxon>
        <taxon>Genisteae</taxon>
        <taxon>Lupinus</taxon>
    </lineage>
</organism>
<keyword evidence="4" id="KW-0804">Transcription</keyword>
<dbReference type="GO" id="GO:0003677">
    <property type="term" value="F:DNA binding"/>
    <property type="evidence" value="ECO:0007669"/>
    <property type="project" value="UniProtKB-KW"/>
</dbReference>
<dbReference type="InterPro" id="IPR050913">
    <property type="entry name" value="AP2/ERF_ERF"/>
</dbReference>
<feature type="region of interest" description="Disordered" evidence="6">
    <location>
        <begin position="38"/>
        <end position="94"/>
    </location>
</feature>
<gene>
    <name evidence="8" type="ORF">LLUT_LOCUS16387</name>
</gene>
<dbReference type="PANTHER" id="PTHR31194">
    <property type="entry name" value="SHN SHINE , DNA BINDING / TRANSCRIPTION FACTOR"/>
    <property type="match status" value="1"/>
</dbReference>
<dbReference type="EMBL" id="CAXHTB010000011">
    <property type="protein sequence ID" value="CAL0315327.1"/>
    <property type="molecule type" value="Genomic_DNA"/>
</dbReference>
<evidence type="ECO:0000256" key="6">
    <source>
        <dbReference type="SAM" id="MobiDB-lite"/>
    </source>
</evidence>
<evidence type="ECO:0000256" key="5">
    <source>
        <dbReference type="ARBA" id="ARBA00023242"/>
    </source>
</evidence>
<dbReference type="PROSITE" id="PS51032">
    <property type="entry name" value="AP2_ERF"/>
    <property type="match status" value="1"/>
</dbReference>